<reference evidence="2 3" key="1">
    <citation type="submission" date="2023-11" db="EMBL/GenBank/DDBJ databases">
        <title>From the Deep-Sea to the Surface: Bacterial Genomes Isolated from the Moytirra Hydrothermal Vent Plume.</title>
        <authorList>
            <person name="Major S.R."/>
        </authorList>
    </citation>
    <scope>NUCLEOTIDE SEQUENCE [LARGE SCALE GENOMIC DNA]</scope>
    <source>
        <strain evidence="2 3">OXR-9</strain>
    </source>
</reference>
<evidence type="ECO:0000313" key="3">
    <source>
        <dbReference type="Proteomes" id="UP001326567"/>
    </source>
</evidence>
<accession>A0ABZ0V124</accession>
<keyword evidence="3" id="KW-1185">Reference proteome</keyword>
<gene>
    <name evidence="2" type="ORF">T7987_03970</name>
</gene>
<protein>
    <submittedName>
        <fullName evidence="2">TniQ family protein</fullName>
    </submittedName>
</protein>
<name>A0ABZ0V124_9RHOB</name>
<dbReference type="Pfam" id="PF06527">
    <property type="entry name" value="TniQ"/>
    <property type="match status" value="1"/>
</dbReference>
<sequence>MSMLFPQIAFYSDETPMSWAARQAAFHTGGRVVPFLNDFGVPVADLARGQREAAERLCEVAGQESAPVVQNMIMKVGNRRYQLRGHEFSAEFTTGVVTRFCPLCLEDDAEGAEDADTAMRHRVLWRLAPFRTCPVHNLPLQDFRHGKWNDMFHELQAMPEAIAEARGTVEDWSQRKPSPMQIYVEQRLMGASVAPWLDRQGIDQVCRAAEMLGGLLLFGPDQKAASMTEDMWDAAARSAWPLLENGPENVRDFLQHTLASCLRQNGHPSPRNAFGMLHGWLAASRISKDPGPIREILREVIIDQVPLFPGQMLMGAPVTEPRLASVSSIAKAEGMHSKTLTNVLRVAGLIGTEAELKAAGNVVADYTKAKTLIDLVKHAVPVTQVPDMLTTSRPVVAELIAMKQLTRIKEHGQLKSKLGKAIDGRSIHRVRTFVEKVGEPVGKAPEQYVPLAKAAERCRITMRVILELLFHHHLKNVCRLRGHHGFEAVLVSLAEIKAILQCPPSGVSDEVRFWMG</sequence>
<proteinExistence type="predicted"/>
<evidence type="ECO:0000313" key="2">
    <source>
        <dbReference type="EMBL" id="WPZ22404.1"/>
    </source>
</evidence>
<dbReference type="EMBL" id="CP139725">
    <property type="protein sequence ID" value="WPZ22404.1"/>
    <property type="molecule type" value="Genomic_DNA"/>
</dbReference>
<dbReference type="InterPro" id="IPR009492">
    <property type="entry name" value="TniQ"/>
</dbReference>
<evidence type="ECO:0000259" key="1">
    <source>
        <dbReference type="Pfam" id="PF06527"/>
    </source>
</evidence>
<feature type="domain" description="TniQ" evidence="1">
    <location>
        <begin position="8"/>
        <end position="140"/>
    </location>
</feature>
<dbReference type="RefSeq" id="WP_322329093.1">
    <property type="nucleotide sequence ID" value="NZ_CP139725.1"/>
</dbReference>
<organism evidence="2 3">
    <name type="scientific">Sulfitobacter faviae</name>
    <dbReference type="NCBI Taxonomy" id="1775881"/>
    <lineage>
        <taxon>Bacteria</taxon>
        <taxon>Pseudomonadati</taxon>
        <taxon>Pseudomonadota</taxon>
        <taxon>Alphaproteobacteria</taxon>
        <taxon>Rhodobacterales</taxon>
        <taxon>Roseobacteraceae</taxon>
        <taxon>Sulfitobacter</taxon>
    </lineage>
</organism>
<dbReference type="Proteomes" id="UP001326567">
    <property type="component" value="Chromosome"/>
</dbReference>